<evidence type="ECO:0000256" key="2">
    <source>
        <dbReference type="ARBA" id="ARBA00004742"/>
    </source>
</evidence>
<comment type="pathway">
    <text evidence="2">Carbohydrate biosynthesis; gluconeogenesis.</text>
</comment>
<keyword evidence="10" id="KW-0456">Lyase</keyword>
<dbReference type="GO" id="GO:0051539">
    <property type="term" value="F:4 iron, 4 sulfur cluster binding"/>
    <property type="evidence" value="ECO:0007669"/>
    <property type="project" value="UniProtKB-KW"/>
</dbReference>
<dbReference type="Gene3D" id="3.30.1330.90">
    <property type="entry name" value="D-3-phosphoglycerate dehydrogenase, domain 3"/>
    <property type="match status" value="1"/>
</dbReference>
<comment type="cofactor">
    <cofactor evidence="1">
        <name>[4Fe-4S] cluster</name>
        <dbReference type="ChEBI" id="CHEBI:49883"/>
    </cofactor>
</comment>
<keyword evidence="7" id="KW-0479">Metal-binding</keyword>
<name>A0A1G5ZQ25_9BACT</name>
<keyword evidence="14" id="KW-1185">Reference proteome</keyword>
<reference evidence="14" key="1">
    <citation type="submission" date="2016-10" db="EMBL/GenBank/DDBJ databases">
        <authorList>
            <person name="Varghese N."/>
            <person name="Submissions S."/>
        </authorList>
    </citation>
    <scope>NUCLEOTIDE SEQUENCE [LARGE SCALE GENOMIC DNA]</scope>
    <source>
        <strain evidence="14">DSM 22703</strain>
    </source>
</reference>
<evidence type="ECO:0000256" key="7">
    <source>
        <dbReference type="ARBA" id="ARBA00022723"/>
    </source>
</evidence>
<dbReference type="InterPro" id="IPR005130">
    <property type="entry name" value="Ser_deHydtase-like_asu"/>
</dbReference>
<dbReference type="Pfam" id="PF03313">
    <property type="entry name" value="SDH_alpha"/>
    <property type="match status" value="1"/>
</dbReference>
<dbReference type="GO" id="GO:0046872">
    <property type="term" value="F:metal ion binding"/>
    <property type="evidence" value="ECO:0007669"/>
    <property type="project" value="UniProtKB-KW"/>
</dbReference>
<evidence type="ECO:0000256" key="6">
    <source>
        <dbReference type="ARBA" id="ARBA00022485"/>
    </source>
</evidence>
<dbReference type="GO" id="GO:0003941">
    <property type="term" value="F:L-serine ammonia-lyase activity"/>
    <property type="evidence" value="ECO:0007669"/>
    <property type="project" value="UniProtKB-EC"/>
</dbReference>
<evidence type="ECO:0000256" key="8">
    <source>
        <dbReference type="ARBA" id="ARBA00023004"/>
    </source>
</evidence>
<evidence type="ECO:0000259" key="12">
    <source>
        <dbReference type="Pfam" id="PF03313"/>
    </source>
</evidence>
<dbReference type="InterPro" id="IPR029009">
    <property type="entry name" value="ASB_dom_sf"/>
</dbReference>
<dbReference type="SUPFAM" id="SSF143548">
    <property type="entry name" value="Serine metabolism enzymes domain"/>
    <property type="match status" value="1"/>
</dbReference>
<dbReference type="PANTHER" id="PTHR30182:SF1">
    <property type="entry name" value="L-SERINE DEHYDRATASE 1"/>
    <property type="match status" value="1"/>
</dbReference>
<dbReference type="OrthoDB" id="9805537at2"/>
<dbReference type="GO" id="GO:0006094">
    <property type="term" value="P:gluconeogenesis"/>
    <property type="evidence" value="ECO:0007669"/>
    <property type="project" value="UniProtKB-KW"/>
</dbReference>
<evidence type="ECO:0000313" key="13">
    <source>
        <dbReference type="EMBL" id="SDA96921.1"/>
    </source>
</evidence>
<evidence type="ECO:0000256" key="3">
    <source>
        <dbReference type="ARBA" id="ARBA00008636"/>
    </source>
</evidence>
<sequence>MSYPSIFNDVIGPVMRGPSSSHCAASLRIGRICHDLMGGSISEILIEFDPNGSLATTHKEQGSDMGLFGGFLGWEAYDERLVNSEMHLGAAGIQVKIEIKDIQAEHPNTYQITLKNPWETHQVIAISTGGGMIEVIEIDGEKVSLAGDCFLTLIYAADLQKPESYFQQSGLSDEVEIHTAEGSFLAIKSQDFLDETLIEELKSLDGVSQIKQIRPVLPVLTGKNQTVPFITCEEMLAYNQDKNLSLWELAVRYESIRGNITSVEVLAKMEEIRIILKNAVETGLKGTKFEDRILGPQSVKFKSMMEDRKLITGDVLNRIIMYVSAIMEVKSSMGVIVAAPTAGSCGAMPGAVLGVVDSLELSDEEAVKALMIAGLIGVFIAAHSTFAAEVGGCQAECGSGATMAAAAIVHLAGGNLNQSISAASMALQSSLGMICDPIGNRVEAPCLNRNVMAASNALSCANMALADYDHLIPLDEVIETMYEVGKSIPNTLRCTTLGGLSITKTAKEIEARLTQKHFYKSC</sequence>
<dbReference type="AlphaFoldDB" id="A0A1G5ZQ25"/>
<evidence type="ECO:0000256" key="1">
    <source>
        <dbReference type="ARBA" id="ARBA00001966"/>
    </source>
</evidence>
<gene>
    <name evidence="13" type="ORF">SAMN03080617_04308</name>
</gene>
<evidence type="ECO:0000256" key="11">
    <source>
        <dbReference type="ARBA" id="ARBA00049406"/>
    </source>
</evidence>
<keyword evidence="6" id="KW-0004">4Fe-4S</keyword>
<dbReference type="STRING" id="279824.SAMN03080617_04308"/>
<keyword evidence="9" id="KW-0411">Iron-sulfur</keyword>
<comment type="similarity">
    <text evidence="3">Belongs to the iron-sulfur dependent L-serine dehydratase family.</text>
</comment>
<dbReference type="RefSeq" id="WP_092735068.1">
    <property type="nucleotide sequence ID" value="NZ_FMXE01000056.1"/>
</dbReference>
<feature type="domain" description="Serine dehydratase-like alpha subunit" evidence="12">
    <location>
        <begin position="242"/>
        <end position="500"/>
    </location>
</feature>
<evidence type="ECO:0000256" key="10">
    <source>
        <dbReference type="ARBA" id="ARBA00023239"/>
    </source>
</evidence>
<keyword evidence="5" id="KW-0312">Gluconeogenesis</keyword>
<dbReference type="EMBL" id="FMXE01000056">
    <property type="protein sequence ID" value="SDA96921.1"/>
    <property type="molecule type" value="Genomic_DNA"/>
</dbReference>
<dbReference type="InterPro" id="IPR051318">
    <property type="entry name" value="Fe-S_L-Ser"/>
</dbReference>
<evidence type="ECO:0000313" key="14">
    <source>
        <dbReference type="Proteomes" id="UP000198756"/>
    </source>
</evidence>
<evidence type="ECO:0000256" key="5">
    <source>
        <dbReference type="ARBA" id="ARBA00022432"/>
    </source>
</evidence>
<proteinExistence type="inferred from homology"/>
<dbReference type="PANTHER" id="PTHR30182">
    <property type="entry name" value="L-SERINE DEHYDRATASE"/>
    <property type="match status" value="1"/>
</dbReference>
<keyword evidence="8" id="KW-0408">Iron</keyword>
<accession>A0A1G5ZQ25</accession>
<dbReference type="Proteomes" id="UP000198756">
    <property type="component" value="Unassembled WGS sequence"/>
</dbReference>
<evidence type="ECO:0000256" key="4">
    <source>
        <dbReference type="ARBA" id="ARBA00012093"/>
    </source>
</evidence>
<comment type="catalytic activity">
    <reaction evidence="11">
        <text>L-serine = pyruvate + NH4(+)</text>
        <dbReference type="Rhea" id="RHEA:19169"/>
        <dbReference type="ChEBI" id="CHEBI:15361"/>
        <dbReference type="ChEBI" id="CHEBI:28938"/>
        <dbReference type="ChEBI" id="CHEBI:33384"/>
        <dbReference type="EC" id="4.3.1.17"/>
    </reaction>
</comment>
<organism evidence="13 14">
    <name type="scientific">Algoriphagus alkaliphilus</name>
    <dbReference type="NCBI Taxonomy" id="279824"/>
    <lineage>
        <taxon>Bacteria</taxon>
        <taxon>Pseudomonadati</taxon>
        <taxon>Bacteroidota</taxon>
        <taxon>Cytophagia</taxon>
        <taxon>Cytophagales</taxon>
        <taxon>Cyclobacteriaceae</taxon>
        <taxon>Algoriphagus</taxon>
    </lineage>
</organism>
<dbReference type="EC" id="4.3.1.17" evidence="4"/>
<protein>
    <recommendedName>
        <fullName evidence="4">L-serine ammonia-lyase</fullName>
        <ecNumber evidence="4">4.3.1.17</ecNumber>
    </recommendedName>
</protein>
<evidence type="ECO:0000256" key="9">
    <source>
        <dbReference type="ARBA" id="ARBA00023014"/>
    </source>
</evidence>